<gene>
    <name evidence="1" type="ORF">BE04_18605</name>
</gene>
<evidence type="ECO:0000313" key="1">
    <source>
        <dbReference type="EMBL" id="KYF51970.1"/>
    </source>
</evidence>
<dbReference type="Proteomes" id="UP000075604">
    <property type="component" value="Unassembled WGS sequence"/>
</dbReference>
<dbReference type="AlphaFoldDB" id="A0A150P8K8"/>
<name>A0A150P8K8_SORCE</name>
<accession>A0A150P8K8</accession>
<evidence type="ECO:0000313" key="2">
    <source>
        <dbReference type="Proteomes" id="UP000075604"/>
    </source>
</evidence>
<dbReference type="EMBL" id="JELX01003545">
    <property type="protein sequence ID" value="KYF51970.1"/>
    <property type="molecule type" value="Genomic_DNA"/>
</dbReference>
<sequence length="199" mass="22132">MNQQIGTLGFVFKYRIRSRSYHDKRCFLRAKAWAMAAAAMSARFYCDFLTFPGWKSPDGMMDFARVWGRFPLTDDSALCVQINASPIDDGIGDSVFQLLPEPLWQQLRADFIGIERLEDLPVSDRPRSLRTALDTPLARLLEGFALDPDLESCALIYGDVNDATDALSCDPSRLVAAFLLHTALLGDEPLLALSARRGG</sequence>
<proteinExistence type="predicted"/>
<reference evidence="1 2" key="1">
    <citation type="submission" date="2014-02" db="EMBL/GenBank/DDBJ databases">
        <title>The small core and large imbalanced accessory genome model reveals a collaborative survival strategy of Sorangium cellulosum strains in nature.</title>
        <authorList>
            <person name="Han K."/>
            <person name="Peng R."/>
            <person name="Blom J."/>
            <person name="Li Y.-Z."/>
        </authorList>
    </citation>
    <scope>NUCLEOTIDE SEQUENCE [LARGE SCALE GENOMIC DNA]</scope>
    <source>
        <strain evidence="1 2">So0157-18</strain>
    </source>
</reference>
<comment type="caution">
    <text evidence="1">The sequence shown here is derived from an EMBL/GenBank/DDBJ whole genome shotgun (WGS) entry which is preliminary data.</text>
</comment>
<organism evidence="1 2">
    <name type="scientific">Sorangium cellulosum</name>
    <name type="common">Polyangium cellulosum</name>
    <dbReference type="NCBI Taxonomy" id="56"/>
    <lineage>
        <taxon>Bacteria</taxon>
        <taxon>Pseudomonadati</taxon>
        <taxon>Myxococcota</taxon>
        <taxon>Polyangia</taxon>
        <taxon>Polyangiales</taxon>
        <taxon>Polyangiaceae</taxon>
        <taxon>Sorangium</taxon>
    </lineage>
</organism>
<protein>
    <submittedName>
        <fullName evidence="1">Uncharacterized protein</fullName>
    </submittedName>
</protein>